<dbReference type="EMBL" id="KV878251">
    <property type="protein sequence ID" value="OJZ81305.1"/>
    <property type="molecule type" value="Genomic_DNA"/>
</dbReference>
<evidence type="ECO:0000256" key="1">
    <source>
        <dbReference type="SAM" id="MobiDB-lite"/>
    </source>
</evidence>
<dbReference type="VEuPathDB" id="FungiDB:ASPFODRAFT_52363"/>
<accession>A0A1M3T3I5</accession>
<evidence type="ECO:0000313" key="2">
    <source>
        <dbReference type="EMBL" id="OJZ81305.1"/>
    </source>
</evidence>
<feature type="region of interest" description="Disordered" evidence="1">
    <location>
        <begin position="110"/>
        <end position="163"/>
    </location>
</feature>
<organism evidence="2 3">
    <name type="scientific">Aspergillus luchuensis (strain CBS 106.47)</name>
    <dbReference type="NCBI Taxonomy" id="1137211"/>
    <lineage>
        <taxon>Eukaryota</taxon>
        <taxon>Fungi</taxon>
        <taxon>Dikarya</taxon>
        <taxon>Ascomycota</taxon>
        <taxon>Pezizomycotina</taxon>
        <taxon>Eurotiomycetes</taxon>
        <taxon>Eurotiomycetidae</taxon>
        <taxon>Eurotiales</taxon>
        <taxon>Aspergillaceae</taxon>
        <taxon>Aspergillus</taxon>
        <taxon>Aspergillus subgen. Circumdati</taxon>
    </lineage>
</organism>
<dbReference type="OrthoDB" id="3508621at2759"/>
<gene>
    <name evidence="2" type="ORF">ASPFODRAFT_52363</name>
</gene>
<feature type="compositionally biased region" description="Polar residues" evidence="1">
    <location>
        <begin position="110"/>
        <end position="123"/>
    </location>
</feature>
<reference evidence="3" key="1">
    <citation type="journal article" date="2017" name="Genome Biol.">
        <title>Comparative genomics reveals high biological diversity and specific adaptations in the industrially and medically important fungal genus Aspergillus.</title>
        <authorList>
            <person name="de Vries R.P."/>
            <person name="Riley R."/>
            <person name="Wiebenga A."/>
            <person name="Aguilar-Osorio G."/>
            <person name="Amillis S."/>
            <person name="Uchima C.A."/>
            <person name="Anderluh G."/>
            <person name="Asadollahi M."/>
            <person name="Askin M."/>
            <person name="Barry K."/>
            <person name="Battaglia E."/>
            <person name="Bayram O."/>
            <person name="Benocci T."/>
            <person name="Braus-Stromeyer S.A."/>
            <person name="Caldana C."/>
            <person name="Canovas D."/>
            <person name="Cerqueira G.C."/>
            <person name="Chen F."/>
            <person name="Chen W."/>
            <person name="Choi C."/>
            <person name="Clum A."/>
            <person name="Dos Santos R.A."/>
            <person name="Damasio A.R."/>
            <person name="Diallinas G."/>
            <person name="Emri T."/>
            <person name="Fekete E."/>
            <person name="Flipphi M."/>
            <person name="Freyberg S."/>
            <person name="Gallo A."/>
            <person name="Gournas C."/>
            <person name="Habgood R."/>
            <person name="Hainaut M."/>
            <person name="Harispe M.L."/>
            <person name="Henrissat B."/>
            <person name="Hilden K.S."/>
            <person name="Hope R."/>
            <person name="Hossain A."/>
            <person name="Karabika E."/>
            <person name="Karaffa L."/>
            <person name="Karanyi Z."/>
            <person name="Krasevec N."/>
            <person name="Kuo A."/>
            <person name="Kusch H."/>
            <person name="LaButti K."/>
            <person name="Lagendijk E.L."/>
            <person name="Lapidus A."/>
            <person name="Levasseur A."/>
            <person name="Lindquist E."/>
            <person name="Lipzen A."/>
            <person name="Logrieco A.F."/>
            <person name="MacCabe A."/>
            <person name="Maekelae M.R."/>
            <person name="Malavazi I."/>
            <person name="Melin P."/>
            <person name="Meyer V."/>
            <person name="Mielnichuk N."/>
            <person name="Miskei M."/>
            <person name="Molnar A.P."/>
            <person name="Mule G."/>
            <person name="Ngan C.Y."/>
            <person name="Orejas M."/>
            <person name="Orosz E."/>
            <person name="Ouedraogo J.P."/>
            <person name="Overkamp K.M."/>
            <person name="Park H.-S."/>
            <person name="Perrone G."/>
            <person name="Piumi F."/>
            <person name="Punt P.J."/>
            <person name="Ram A.F."/>
            <person name="Ramon A."/>
            <person name="Rauscher S."/>
            <person name="Record E."/>
            <person name="Riano-Pachon D.M."/>
            <person name="Robert V."/>
            <person name="Roehrig J."/>
            <person name="Ruller R."/>
            <person name="Salamov A."/>
            <person name="Salih N.S."/>
            <person name="Samson R.A."/>
            <person name="Sandor E."/>
            <person name="Sanguinetti M."/>
            <person name="Schuetze T."/>
            <person name="Sepcic K."/>
            <person name="Shelest E."/>
            <person name="Sherlock G."/>
            <person name="Sophianopoulou V."/>
            <person name="Squina F.M."/>
            <person name="Sun H."/>
            <person name="Susca A."/>
            <person name="Todd R.B."/>
            <person name="Tsang A."/>
            <person name="Unkles S.E."/>
            <person name="van de Wiele N."/>
            <person name="van Rossen-Uffink D."/>
            <person name="Oliveira J.V."/>
            <person name="Vesth T.C."/>
            <person name="Visser J."/>
            <person name="Yu J.-H."/>
            <person name="Zhou M."/>
            <person name="Andersen M.R."/>
            <person name="Archer D.B."/>
            <person name="Baker S.E."/>
            <person name="Benoit I."/>
            <person name="Brakhage A.A."/>
            <person name="Braus G.H."/>
            <person name="Fischer R."/>
            <person name="Frisvad J.C."/>
            <person name="Goldman G.H."/>
            <person name="Houbraken J."/>
            <person name="Oakley B."/>
            <person name="Pocsi I."/>
            <person name="Scazzocchio C."/>
            <person name="Seiboth B."/>
            <person name="vanKuyk P.A."/>
            <person name="Wortman J."/>
            <person name="Dyer P.S."/>
            <person name="Grigoriev I.V."/>
        </authorList>
    </citation>
    <scope>NUCLEOTIDE SEQUENCE [LARGE SCALE GENOMIC DNA]</scope>
    <source>
        <strain evidence="3">CBS 106.47</strain>
    </source>
</reference>
<dbReference type="AlphaFoldDB" id="A0A1M3T3I5"/>
<proteinExistence type="predicted"/>
<name>A0A1M3T3I5_ASPLC</name>
<protein>
    <submittedName>
        <fullName evidence="2">Uncharacterized protein</fullName>
    </submittedName>
</protein>
<sequence length="370" mass="42223">MADARKVIPQSPEEWLKEVKHLDLDKVTIHDAPLKSASRAEFEQFLLLRVVWKRYDSSKFLRRVDLSQALPDARTRLKGLGSWANYKNSFTGPVQQGTFALARHYQLQVTRTDQDSPTGSGVQFTPVAHRTRSKQQTSQPPAQPDFTKSPPTNPDPNFDTALLDDESDSMSVVSSPLVRTPWSPIRPEDEFLYPPTKDEQIVNTALLTFLDSLTLHFDLSVGWSIHRMAFKATFTNMEFQARTDGYLADSKGDIKAIVEVKPVIRNNKETQIRIQESHQIVANLLADYTSPHVQRRNKPHRLIISQDRHEIYISVAEYDDNYIDYLQTGQTRNNPFLVMHQYGPWDTLNPDAMDDLGPIILAFTAIAQTY</sequence>
<evidence type="ECO:0000313" key="3">
    <source>
        <dbReference type="Proteomes" id="UP000184063"/>
    </source>
</evidence>
<dbReference type="Proteomes" id="UP000184063">
    <property type="component" value="Unassembled WGS sequence"/>
</dbReference>